<dbReference type="InterPro" id="IPR019307">
    <property type="entry name" value="RNA-bd_AU-1/RNase_E/G"/>
</dbReference>
<keyword evidence="5" id="KW-0694">RNA-binding</keyword>
<proteinExistence type="predicted"/>
<dbReference type="GO" id="GO:0046872">
    <property type="term" value="F:metal ion binding"/>
    <property type="evidence" value="ECO:0007669"/>
    <property type="project" value="UniProtKB-KW"/>
</dbReference>
<protein>
    <recommendedName>
        <fullName evidence="7">S1 motif domain-containing protein</fullName>
    </recommendedName>
</protein>
<feature type="compositionally biased region" description="Basic residues" evidence="6">
    <location>
        <begin position="1"/>
        <end position="10"/>
    </location>
</feature>
<reference evidence="8 9" key="1">
    <citation type="journal article" date="2016" name="Nat. Commun.">
        <title>Thousands of microbial genomes shed light on interconnected biogeochemical processes in an aquifer system.</title>
        <authorList>
            <person name="Anantharaman K."/>
            <person name="Brown C.T."/>
            <person name="Hug L.A."/>
            <person name="Sharon I."/>
            <person name="Castelle C.J."/>
            <person name="Probst A.J."/>
            <person name="Thomas B.C."/>
            <person name="Singh A."/>
            <person name="Wilkins M.J."/>
            <person name="Karaoz U."/>
            <person name="Brodie E.L."/>
            <person name="Williams K.H."/>
            <person name="Hubbard S.S."/>
            <person name="Banfield J.F."/>
        </authorList>
    </citation>
    <scope>NUCLEOTIDE SEQUENCE [LARGE SCALE GENOMIC DNA]</scope>
</reference>
<dbReference type="EMBL" id="MELK01000013">
    <property type="protein sequence ID" value="OFW59610.1"/>
    <property type="molecule type" value="Genomic_DNA"/>
</dbReference>
<evidence type="ECO:0000313" key="8">
    <source>
        <dbReference type="EMBL" id="OFW59610.1"/>
    </source>
</evidence>
<dbReference type="NCBIfam" id="TIGR00757">
    <property type="entry name" value="RNaseEG"/>
    <property type="match status" value="1"/>
</dbReference>
<evidence type="ECO:0000313" key="9">
    <source>
        <dbReference type="Proteomes" id="UP000177876"/>
    </source>
</evidence>
<dbReference type="SMART" id="SM00316">
    <property type="entry name" value="S1"/>
    <property type="match status" value="1"/>
</dbReference>
<dbReference type="PROSITE" id="PS50126">
    <property type="entry name" value="S1"/>
    <property type="match status" value="1"/>
</dbReference>
<dbReference type="Pfam" id="PF10150">
    <property type="entry name" value="RNase_E_G"/>
    <property type="match status" value="1"/>
</dbReference>
<evidence type="ECO:0000256" key="6">
    <source>
        <dbReference type="SAM" id="MobiDB-lite"/>
    </source>
</evidence>
<sequence>MDRRIRRRKPAGGQANKQNKTNKAKAVNREIVVAAYRDEARVAVLEEGVLQEIFISHESRRSIVGDIYKGKVQNVLPGMEAAFIDIGHNRNALLYVGDIFVERPKQREKQEIDKLLKPGQEVLVQVTKDPMGSKGARLTTYISIPGRYLVLLPQVNTVGISHKLDEDERNRLKTILDEVRPPDAGLIVRTAAKDAEAGELKKSLNYLTRMWHQVKRTADKKRAPATLYQEPELALKVIRDLMDNSYSRVLVDSNRVHRRIRHYLREVAPVLGDRVDKYDGEKPIFEALNINEQIRDALRREVPLPSGGYIVIDNTEALTAIDVNTGRYVGKKSLEETVLRTNIEAVTEIVRQLRLRDIGGIIIIDFIDMNEAKNRRSVLKALNQELEKDRTKTYVVELTKLGLLEMTRKNVSEGLLEAFGENCPVCHGRGVIFREP</sequence>
<keyword evidence="2" id="KW-0479">Metal-binding</keyword>
<evidence type="ECO:0000256" key="2">
    <source>
        <dbReference type="ARBA" id="ARBA00022723"/>
    </source>
</evidence>
<dbReference type="Gene3D" id="2.40.50.140">
    <property type="entry name" value="Nucleic acid-binding proteins"/>
    <property type="match status" value="1"/>
</dbReference>
<dbReference type="InterPro" id="IPR003029">
    <property type="entry name" value="S1_domain"/>
</dbReference>
<keyword evidence="4" id="KW-0460">Magnesium</keyword>
<comment type="caution">
    <text evidence="8">The sequence shown here is derived from an EMBL/GenBank/DDBJ whole genome shotgun (WGS) entry which is preliminary data.</text>
</comment>
<dbReference type="InterPro" id="IPR004659">
    <property type="entry name" value="RNase_E/G"/>
</dbReference>
<comment type="cofactor">
    <cofactor evidence="1">
        <name>Mg(2+)</name>
        <dbReference type="ChEBI" id="CHEBI:18420"/>
    </cofactor>
</comment>
<feature type="domain" description="S1 motif" evidence="7">
    <location>
        <begin position="65"/>
        <end position="141"/>
    </location>
</feature>
<evidence type="ECO:0000256" key="4">
    <source>
        <dbReference type="ARBA" id="ARBA00022842"/>
    </source>
</evidence>
<name>A0A1F2WS22_9ACTN</name>
<feature type="region of interest" description="Disordered" evidence="6">
    <location>
        <begin position="1"/>
        <end position="23"/>
    </location>
</feature>
<dbReference type="PANTHER" id="PTHR30001">
    <property type="entry name" value="RIBONUCLEASE"/>
    <property type="match status" value="1"/>
</dbReference>
<dbReference type="STRING" id="1797197.A2Y75_01365"/>
<dbReference type="AlphaFoldDB" id="A0A1F2WS22"/>
<dbReference type="GO" id="GO:0005737">
    <property type="term" value="C:cytoplasm"/>
    <property type="evidence" value="ECO:0007669"/>
    <property type="project" value="TreeGrafter"/>
</dbReference>
<evidence type="ECO:0000256" key="5">
    <source>
        <dbReference type="ARBA" id="ARBA00022884"/>
    </source>
</evidence>
<dbReference type="GO" id="GO:0003723">
    <property type="term" value="F:RNA binding"/>
    <property type="evidence" value="ECO:0007669"/>
    <property type="project" value="UniProtKB-KW"/>
</dbReference>
<organism evidence="8 9">
    <name type="scientific">Candidatus Solincola sediminis</name>
    <dbReference type="NCBI Taxonomy" id="1797199"/>
    <lineage>
        <taxon>Bacteria</taxon>
        <taxon>Bacillati</taxon>
        <taxon>Actinomycetota</taxon>
        <taxon>Candidatus Geothermincolia</taxon>
        <taxon>Candidatus Geothermincolales</taxon>
        <taxon>Candidatus Geothermincolaceae</taxon>
        <taxon>Candidatus Solincola</taxon>
    </lineage>
</organism>
<dbReference type="SUPFAM" id="SSF50249">
    <property type="entry name" value="Nucleic acid-binding proteins"/>
    <property type="match status" value="1"/>
</dbReference>
<dbReference type="GO" id="GO:0006364">
    <property type="term" value="P:rRNA processing"/>
    <property type="evidence" value="ECO:0007669"/>
    <property type="project" value="TreeGrafter"/>
</dbReference>
<evidence type="ECO:0000259" key="7">
    <source>
        <dbReference type="PROSITE" id="PS50126"/>
    </source>
</evidence>
<evidence type="ECO:0000256" key="3">
    <source>
        <dbReference type="ARBA" id="ARBA00022801"/>
    </source>
</evidence>
<dbReference type="InterPro" id="IPR012340">
    <property type="entry name" value="NA-bd_OB-fold"/>
</dbReference>
<dbReference type="Proteomes" id="UP000177876">
    <property type="component" value="Unassembled WGS sequence"/>
</dbReference>
<keyword evidence="3" id="KW-0378">Hydrolase</keyword>
<dbReference type="GO" id="GO:0016787">
    <property type="term" value="F:hydrolase activity"/>
    <property type="evidence" value="ECO:0007669"/>
    <property type="project" value="UniProtKB-KW"/>
</dbReference>
<dbReference type="GO" id="GO:0004540">
    <property type="term" value="F:RNA nuclease activity"/>
    <property type="evidence" value="ECO:0007669"/>
    <property type="project" value="InterPro"/>
</dbReference>
<evidence type="ECO:0000256" key="1">
    <source>
        <dbReference type="ARBA" id="ARBA00001946"/>
    </source>
</evidence>
<accession>A0A1F2WS22</accession>
<gene>
    <name evidence="8" type="ORF">A2Y75_01365</name>
</gene>
<dbReference type="CDD" id="cd04453">
    <property type="entry name" value="S1_RNase_E"/>
    <property type="match status" value="1"/>
</dbReference>
<dbReference type="PANTHER" id="PTHR30001:SF0">
    <property type="entry name" value="RIBONUCLEASE G"/>
    <property type="match status" value="1"/>
</dbReference>